<dbReference type="EMBL" id="MU157862">
    <property type="protein sequence ID" value="KAF9527355.1"/>
    <property type="molecule type" value="Genomic_DNA"/>
</dbReference>
<comment type="caution">
    <text evidence="1">The sequence shown here is derived from an EMBL/GenBank/DDBJ whole genome shotgun (WGS) entry which is preliminary data.</text>
</comment>
<evidence type="ECO:0000313" key="2">
    <source>
        <dbReference type="Proteomes" id="UP000807306"/>
    </source>
</evidence>
<sequence length="443" mass="48282">MPQEGNRGGFSFFAMVGGVMALLKVKEKYDEYREVAADDDESRVALTSADPLGGPRRSGEGPIALLDTEVPATRGRRAQKKKPCCLCCGYDCSILFKALGIVIGLYTLYLGFKAVRWALTDSPTGLEGMPTFGESWSCSDASFTYEDKLIQTSALMGTEYNDHLFNVNGYGLGTITIADGDSTSDEIKYEILIKANKKELLSDVSLNPPSREADGTVHKSRFLLQTSATSDDKSCMKYDVKVLVPPKLKKLHVSLHTPAQVRFQEGSKINLDDLYVTIYALEEKNLILTNKDVNANKLALEVHRGWIVGEASIVDETNISTQRGDGVANVKFYPTLPADASSSKPAVLSTATGKGRSDFFFIGNSGFKRPISSHHISAMNGDVYLTYKQANLNGKIKLGSKSFTATGVRPFQKPGSGWTHFVGSEDGEDEITVSSRGWTGLYV</sequence>
<evidence type="ECO:0000313" key="1">
    <source>
        <dbReference type="EMBL" id="KAF9527355.1"/>
    </source>
</evidence>
<accession>A0A9P6EE35</accession>
<organism evidence="1 2">
    <name type="scientific">Crepidotus variabilis</name>
    <dbReference type="NCBI Taxonomy" id="179855"/>
    <lineage>
        <taxon>Eukaryota</taxon>
        <taxon>Fungi</taxon>
        <taxon>Dikarya</taxon>
        <taxon>Basidiomycota</taxon>
        <taxon>Agaricomycotina</taxon>
        <taxon>Agaricomycetes</taxon>
        <taxon>Agaricomycetidae</taxon>
        <taxon>Agaricales</taxon>
        <taxon>Agaricineae</taxon>
        <taxon>Crepidotaceae</taxon>
        <taxon>Crepidotus</taxon>
    </lineage>
</organism>
<dbReference type="Proteomes" id="UP000807306">
    <property type="component" value="Unassembled WGS sequence"/>
</dbReference>
<keyword evidence="2" id="KW-1185">Reference proteome</keyword>
<protein>
    <submittedName>
        <fullName evidence="1">Uncharacterized protein</fullName>
    </submittedName>
</protein>
<name>A0A9P6EE35_9AGAR</name>
<proteinExistence type="predicted"/>
<reference evidence="1" key="1">
    <citation type="submission" date="2020-11" db="EMBL/GenBank/DDBJ databases">
        <authorList>
            <consortium name="DOE Joint Genome Institute"/>
            <person name="Ahrendt S."/>
            <person name="Riley R."/>
            <person name="Andreopoulos W."/>
            <person name="Labutti K."/>
            <person name="Pangilinan J."/>
            <person name="Ruiz-Duenas F.J."/>
            <person name="Barrasa J.M."/>
            <person name="Sanchez-Garcia M."/>
            <person name="Camarero S."/>
            <person name="Miyauchi S."/>
            <person name="Serrano A."/>
            <person name="Linde D."/>
            <person name="Babiker R."/>
            <person name="Drula E."/>
            <person name="Ayuso-Fernandez I."/>
            <person name="Pacheco R."/>
            <person name="Padilla G."/>
            <person name="Ferreira P."/>
            <person name="Barriuso J."/>
            <person name="Kellner H."/>
            <person name="Castanera R."/>
            <person name="Alfaro M."/>
            <person name="Ramirez L."/>
            <person name="Pisabarro A.G."/>
            <person name="Kuo A."/>
            <person name="Tritt A."/>
            <person name="Lipzen A."/>
            <person name="He G."/>
            <person name="Yan M."/>
            <person name="Ng V."/>
            <person name="Cullen D."/>
            <person name="Martin F."/>
            <person name="Rosso M.-N."/>
            <person name="Henrissat B."/>
            <person name="Hibbett D."/>
            <person name="Martinez A.T."/>
            <person name="Grigoriev I.V."/>
        </authorList>
    </citation>
    <scope>NUCLEOTIDE SEQUENCE</scope>
    <source>
        <strain evidence="1">CBS 506.95</strain>
    </source>
</reference>
<gene>
    <name evidence="1" type="ORF">CPB83DRAFT_856409</name>
</gene>
<dbReference type="OrthoDB" id="2991206at2759"/>
<dbReference type="AlphaFoldDB" id="A0A9P6EE35"/>